<name>A0A078A4L2_STYLE</name>
<gene>
    <name evidence="4" type="primary">Contig4536.g202</name>
    <name evidence="4" type="ORF">STYLEM_6163</name>
</gene>
<feature type="transmembrane region" description="Helical" evidence="2">
    <location>
        <begin position="512"/>
        <end position="531"/>
    </location>
</feature>
<dbReference type="AlphaFoldDB" id="A0A078A4L2"/>
<dbReference type="Proteomes" id="UP000039865">
    <property type="component" value="Unassembled WGS sequence"/>
</dbReference>
<keyword evidence="5" id="KW-1185">Reference proteome</keyword>
<keyword evidence="2" id="KW-0472">Membrane</keyword>
<proteinExistence type="predicted"/>
<evidence type="ECO:0000313" key="4">
    <source>
        <dbReference type="EMBL" id="CDW77193.1"/>
    </source>
</evidence>
<dbReference type="EMBL" id="CCKQ01005927">
    <property type="protein sequence ID" value="CDW77193.1"/>
    <property type="molecule type" value="Genomic_DNA"/>
</dbReference>
<dbReference type="InParanoid" id="A0A078A4L2"/>
<protein>
    <recommendedName>
        <fullName evidence="6">YHYH domain-containing protein</fullName>
    </recommendedName>
</protein>
<evidence type="ECO:0008006" key="6">
    <source>
        <dbReference type="Google" id="ProtNLM"/>
    </source>
</evidence>
<keyword evidence="2" id="KW-0812">Transmembrane</keyword>
<organism evidence="4 5">
    <name type="scientific">Stylonychia lemnae</name>
    <name type="common">Ciliate</name>
    <dbReference type="NCBI Taxonomy" id="5949"/>
    <lineage>
        <taxon>Eukaryota</taxon>
        <taxon>Sar</taxon>
        <taxon>Alveolata</taxon>
        <taxon>Ciliophora</taxon>
        <taxon>Intramacronucleata</taxon>
        <taxon>Spirotrichea</taxon>
        <taxon>Stichotrichia</taxon>
        <taxon>Sporadotrichida</taxon>
        <taxon>Oxytrichidae</taxon>
        <taxon>Stylonychinae</taxon>
        <taxon>Stylonychia</taxon>
    </lineage>
</organism>
<sequence length="532" mass="59174">MIPSRKLKFFFALFFVCSFLAQCQGQTKKNNSVLTNDTIASNSTDSSNSTNSSNSTDSSNSTAITNNTNNTNITNTGNGTGINNTANNNSAINATNSTVAQIGLLGTSYNECVAFMSLVQCTECLTLNNVTFTAKYPYGQNQDYEEISCPEYTQITCPDGIMRSTCSWRRYLSFKCIREFNTTGTKASFEIRTNSLPNYCYQPSQKQPLGSQDAVNYYGFSGKFNPPLTYYNPSLEIEIRDAGNKLSKVNYFNQQITKQVDYDNNLCNTQWARDSILRENKYKSINYNSFVGRSFKNSSGVLVRVENSTWGPSLNFAQYQNLNYLELKSSNQVVGVALNGVFIFSGNSIYGYDAFFPKQYGTNSFPKKIETDQCLGTTSESNTYRYHMFSPCIFEIALRDTPSLCVNSSSCSADVRNHSVSHVPSQKRTQTPIGIAKDGRLIYGPYRKDGKLWQPCDVDICNGVIFQDLNYGYVATMFHPYTVGCYGPGNAPQNFLASCSSNARKCLGKNSIYLSITYSLIALLTFASAIFI</sequence>
<accession>A0A078A4L2</accession>
<feature type="chain" id="PRO_5001729266" description="YHYH domain-containing protein" evidence="3">
    <location>
        <begin position="26"/>
        <end position="532"/>
    </location>
</feature>
<feature type="region of interest" description="Disordered" evidence="1">
    <location>
        <begin position="41"/>
        <end position="76"/>
    </location>
</feature>
<evidence type="ECO:0000256" key="1">
    <source>
        <dbReference type="SAM" id="MobiDB-lite"/>
    </source>
</evidence>
<reference evidence="4 5" key="1">
    <citation type="submission" date="2014-06" db="EMBL/GenBank/DDBJ databases">
        <authorList>
            <person name="Swart Estienne"/>
        </authorList>
    </citation>
    <scope>NUCLEOTIDE SEQUENCE [LARGE SCALE GENOMIC DNA]</scope>
    <source>
        <strain evidence="4 5">130c</strain>
    </source>
</reference>
<keyword evidence="3" id="KW-0732">Signal</keyword>
<feature type="signal peptide" evidence="3">
    <location>
        <begin position="1"/>
        <end position="25"/>
    </location>
</feature>
<evidence type="ECO:0000256" key="3">
    <source>
        <dbReference type="SAM" id="SignalP"/>
    </source>
</evidence>
<keyword evidence="2" id="KW-1133">Transmembrane helix</keyword>
<evidence type="ECO:0000256" key="2">
    <source>
        <dbReference type="SAM" id="Phobius"/>
    </source>
</evidence>
<evidence type="ECO:0000313" key="5">
    <source>
        <dbReference type="Proteomes" id="UP000039865"/>
    </source>
</evidence>